<dbReference type="Gene3D" id="2.30.30.100">
    <property type="match status" value="1"/>
</dbReference>
<dbReference type="AlphaFoldDB" id="A0AAU9G3V8"/>
<name>A0AAU9G3V8_DROMD</name>
<protein>
    <recommendedName>
        <fullName evidence="3">LSM domain-containing protein</fullName>
    </recommendedName>
</protein>
<dbReference type="InterPro" id="IPR010920">
    <property type="entry name" value="LSM_dom_sf"/>
</dbReference>
<accession>A0AAU9G3V8</accession>
<gene>
    <name evidence="1" type="ORF">DMAD_02058</name>
</gene>
<proteinExistence type="predicted"/>
<reference evidence="1 2" key="1">
    <citation type="submission" date="2024-02" db="EMBL/GenBank/DDBJ databases">
        <title>A chromosome-level genome assembly of Drosophila madeirensis, a fruit fly species endemic to Madeira island.</title>
        <authorList>
            <person name="Tomihara K."/>
            <person name="Llopart A."/>
            <person name="Yamamoto D."/>
        </authorList>
    </citation>
    <scope>NUCLEOTIDE SEQUENCE [LARGE SCALE GENOMIC DNA]</scope>
    <source>
        <strain evidence="1 2">RF1</strain>
    </source>
</reference>
<keyword evidence="2" id="KW-1185">Reference proteome</keyword>
<evidence type="ECO:0000313" key="2">
    <source>
        <dbReference type="Proteomes" id="UP001500889"/>
    </source>
</evidence>
<dbReference type="EMBL" id="AP029266">
    <property type="protein sequence ID" value="BFG02580.1"/>
    <property type="molecule type" value="Genomic_DNA"/>
</dbReference>
<dbReference type="SUPFAM" id="SSF50182">
    <property type="entry name" value="Sm-like ribonucleoproteins"/>
    <property type="match status" value="1"/>
</dbReference>
<sequence>MINKKEEHMPEAADNATLIFTNNESGVWKQESGVMSPPLRQLRRYLGRYVRVDLIGDLSAFGLFVRVDYTANLVLRHCAIYKGQDMSAVKPRDVNPTELKGKDIVSVFLCSKNCAY</sequence>
<evidence type="ECO:0000313" key="1">
    <source>
        <dbReference type="EMBL" id="BFG02580.1"/>
    </source>
</evidence>
<dbReference type="Proteomes" id="UP001500889">
    <property type="component" value="Chromosome A"/>
</dbReference>
<evidence type="ECO:0008006" key="3">
    <source>
        <dbReference type="Google" id="ProtNLM"/>
    </source>
</evidence>
<organism evidence="1 2">
    <name type="scientific">Drosophila madeirensis</name>
    <name type="common">Fruit fly</name>
    <dbReference type="NCBI Taxonomy" id="30013"/>
    <lineage>
        <taxon>Eukaryota</taxon>
        <taxon>Metazoa</taxon>
        <taxon>Ecdysozoa</taxon>
        <taxon>Arthropoda</taxon>
        <taxon>Hexapoda</taxon>
        <taxon>Insecta</taxon>
        <taxon>Pterygota</taxon>
        <taxon>Neoptera</taxon>
        <taxon>Endopterygota</taxon>
        <taxon>Diptera</taxon>
        <taxon>Brachycera</taxon>
        <taxon>Muscomorpha</taxon>
        <taxon>Ephydroidea</taxon>
        <taxon>Drosophilidae</taxon>
        <taxon>Drosophila</taxon>
        <taxon>Sophophora</taxon>
    </lineage>
</organism>